<comment type="caution">
    <text evidence="1">The sequence shown here is derived from an EMBL/GenBank/DDBJ whole genome shotgun (WGS) entry which is preliminary data.</text>
</comment>
<gene>
    <name evidence="1" type="ORF">H2199_003535</name>
</gene>
<evidence type="ECO:0000313" key="2">
    <source>
        <dbReference type="Proteomes" id="UP001172680"/>
    </source>
</evidence>
<dbReference type="EMBL" id="JAPDRP010000009">
    <property type="protein sequence ID" value="KAJ9644572.1"/>
    <property type="molecule type" value="Genomic_DNA"/>
</dbReference>
<dbReference type="Proteomes" id="UP001172680">
    <property type="component" value="Unassembled WGS sequence"/>
</dbReference>
<accession>A0ACC2ZA36</accession>
<evidence type="ECO:0000313" key="1">
    <source>
        <dbReference type="EMBL" id="KAJ9644572.1"/>
    </source>
</evidence>
<organism evidence="1 2">
    <name type="scientific">Coniosporium tulheliwenetii</name>
    <dbReference type="NCBI Taxonomy" id="3383036"/>
    <lineage>
        <taxon>Eukaryota</taxon>
        <taxon>Fungi</taxon>
        <taxon>Dikarya</taxon>
        <taxon>Ascomycota</taxon>
        <taxon>Pezizomycotina</taxon>
        <taxon>Dothideomycetes</taxon>
        <taxon>Dothideomycetes incertae sedis</taxon>
        <taxon>Coniosporium</taxon>
    </lineage>
</organism>
<keyword evidence="2" id="KW-1185">Reference proteome</keyword>
<protein>
    <submittedName>
        <fullName evidence="1">Uncharacterized protein</fullName>
    </submittedName>
</protein>
<sequence length="386" mass="42605">MQPKVMYVWPNGICVTARLSNRKIYREPQSSGSEPGEEDPIDDRQAGPLVRETGPKRRIPSSARRKPLSALQRAIKKPKVTATTQLDLSPFKVIETVVASSQSSLSSHDGFIGSELASSLVLGSDDSAVRRKRGREMTEEEVFHELAQITAPARSRSESDPDDSPTEGEDTEAESHEEDECENGPPPAPSRLHRRYSRSIRIEPVEDIEMLDEDGILTKADATYRDRNRNGSGYQAQQSQNQDAESGDEAHLPGQAARMESSGAWMEVREEIFDDAAFIVHATQPALASQGSTVKSNMKNEETDDELLEPGVPSDAGPPMHREFSLIQVHPRPDLVSATKHTGPPKYLKTLTEAACHELGTTPARRRRTASLPFKPPFKAHQKSND</sequence>
<name>A0ACC2ZA36_9PEZI</name>
<proteinExistence type="predicted"/>
<reference evidence="1" key="1">
    <citation type="submission" date="2022-10" db="EMBL/GenBank/DDBJ databases">
        <title>Culturing micro-colonial fungi from biological soil crusts in the Mojave desert and describing Neophaeococcomyces mojavensis, and introducing the new genera and species Taxawa tesnikishii.</title>
        <authorList>
            <person name="Kurbessoian T."/>
            <person name="Stajich J.E."/>
        </authorList>
    </citation>
    <scope>NUCLEOTIDE SEQUENCE</scope>
    <source>
        <strain evidence="1">JES_115</strain>
    </source>
</reference>